<proteinExistence type="predicted"/>
<dbReference type="PANTHER" id="PTHR42912">
    <property type="entry name" value="METHYLTRANSFERASE"/>
    <property type="match status" value="1"/>
</dbReference>
<reference evidence="2 3" key="1">
    <citation type="submission" date="2016-10" db="EMBL/GenBank/DDBJ databases">
        <authorList>
            <person name="Varghese N."/>
            <person name="Submissions S."/>
        </authorList>
    </citation>
    <scope>NUCLEOTIDE SEQUENCE [LARGE SCALE GENOMIC DNA]</scope>
    <source>
        <strain evidence="2 3">CGMCC 1.12102</strain>
    </source>
</reference>
<organism evidence="2 3">
    <name type="scientific">Kosakonia sacchari</name>
    <dbReference type="NCBI Taxonomy" id="1158459"/>
    <lineage>
        <taxon>Bacteria</taxon>
        <taxon>Pseudomonadati</taxon>
        <taxon>Pseudomonadota</taxon>
        <taxon>Gammaproteobacteria</taxon>
        <taxon>Enterobacterales</taxon>
        <taxon>Enterobacteriaceae</taxon>
        <taxon>Kosakonia</taxon>
    </lineage>
</organism>
<comment type="caution">
    <text evidence="2">The sequence shown here is derived from an EMBL/GenBank/DDBJ whole genome shotgun (WGS) entry which is preliminary data.</text>
</comment>
<dbReference type="GO" id="GO:0008168">
    <property type="term" value="F:methyltransferase activity"/>
    <property type="evidence" value="ECO:0007669"/>
    <property type="project" value="UniProtKB-KW"/>
</dbReference>
<feature type="domain" description="Methyltransferase" evidence="1">
    <location>
        <begin position="48"/>
        <end position="145"/>
    </location>
</feature>
<protein>
    <submittedName>
        <fullName evidence="2">tRNA (Cmo5U34)-methyltransferase</fullName>
    </submittedName>
</protein>
<dbReference type="InterPro" id="IPR029063">
    <property type="entry name" value="SAM-dependent_MTases_sf"/>
</dbReference>
<name>A0A1G4Y058_9ENTR</name>
<sequence>MAQNTNDIFNSEFSRQYDAYNERLGEIANNLHLLISLLLKKMPQQARILCVGVGTGSEIIRLAQHHPHWHFAGVDPSPDMLAVCQQKLDQAGIANRCTLHEGYLCELPASGDFDAVICLLVTHFIQHPQRDGIYSQMASQLKHGGRVITAEIAGDMHSPAFDEQLEVWTAMHETASQAPRDMAEIKAQLSQRLLLLPAEATEALIEQAGFTPPLRFFQSLLIHGWTARKS</sequence>
<dbReference type="Proteomes" id="UP000183569">
    <property type="component" value="Unassembled WGS sequence"/>
</dbReference>
<evidence type="ECO:0000313" key="3">
    <source>
        <dbReference type="Proteomes" id="UP000183569"/>
    </source>
</evidence>
<dbReference type="SUPFAM" id="SSF53335">
    <property type="entry name" value="S-adenosyl-L-methionine-dependent methyltransferases"/>
    <property type="match status" value="1"/>
</dbReference>
<dbReference type="GO" id="GO:0032259">
    <property type="term" value="P:methylation"/>
    <property type="evidence" value="ECO:0007669"/>
    <property type="project" value="UniProtKB-KW"/>
</dbReference>
<dbReference type="CDD" id="cd02440">
    <property type="entry name" value="AdoMet_MTases"/>
    <property type="match status" value="1"/>
</dbReference>
<dbReference type="PANTHER" id="PTHR42912:SF93">
    <property type="entry name" value="N6-ADENOSINE-METHYLTRANSFERASE TMT1A"/>
    <property type="match status" value="1"/>
</dbReference>
<dbReference type="Pfam" id="PF13649">
    <property type="entry name" value="Methyltransf_25"/>
    <property type="match status" value="1"/>
</dbReference>
<keyword evidence="2" id="KW-0808">Transferase</keyword>
<gene>
    <name evidence="2" type="ORF">SAMN02927897_01696</name>
</gene>
<dbReference type="RefSeq" id="WP_017457521.1">
    <property type="nucleotide sequence ID" value="NZ_FMUI01000004.1"/>
</dbReference>
<dbReference type="EMBL" id="FMUI01000004">
    <property type="protein sequence ID" value="SCX46802.1"/>
    <property type="molecule type" value="Genomic_DNA"/>
</dbReference>
<evidence type="ECO:0000313" key="2">
    <source>
        <dbReference type="EMBL" id="SCX46802.1"/>
    </source>
</evidence>
<dbReference type="InterPro" id="IPR041698">
    <property type="entry name" value="Methyltransf_25"/>
</dbReference>
<dbReference type="InterPro" id="IPR050508">
    <property type="entry name" value="Methyltransf_Superfamily"/>
</dbReference>
<evidence type="ECO:0000259" key="1">
    <source>
        <dbReference type="Pfam" id="PF13649"/>
    </source>
</evidence>
<dbReference type="GeneID" id="23845864"/>
<keyword evidence="2" id="KW-0489">Methyltransferase</keyword>
<accession>A0A1G4Y058</accession>
<dbReference type="AlphaFoldDB" id="A0A1G4Y058"/>
<dbReference type="Gene3D" id="3.40.50.150">
    <property type="entry name" value="Vaccinia Virus protein VP39"/>
    <property type="match status" value="1"/>
</dbReference>